<proteinExistence type="predicted"/>
<dbReference type="AlphaFoldDB" id="A0A161SSX1"/>
<dbReference type="Pfam" id="PF01425">
    <property type="entry name" value="Amidase"/>
    <property type="match status" value="1"/>
</dbReference>
<evidence type="ECO:0000313" key="3">
    <source>
        <dbReference type="Proteomes" id="UP000076490"/>
    </source>
</evidence>
<dbReference type="Gene3D" id="3.90.1300.10">
    <property type="entry name" value="Amidase signature (AS) domain"/>
    <property type="match status" value="1"/>
</dbReference>
<evidence type="ECO:0000313" key="2">
    <source>
        <dbReference type="EMBL" id="KZE38700.1"/>
    </source>
</evidence>
<protein>
    <submittedName>
        <fullName evidence="2">Glutamyl-tRNA amidotransferase</fullName>
    </submittedName>
</protein>
<dbReference type="EMBL" id="LQNT01000009">
    <property type="protein sequence ID" value="KZE38700.1"/>
    <property type="molecule type" value="Genomic_DNA"/>
</dbReference>
<dbReference type="PROSITE" id="PS00571">
    <property type="entry name" value="AMIDASES"/>
    <property type="match status" value="1"/>
</dbReference>
<dbReference type="InterPro" id="IPR020556">
    <property type="entry name" value="Amidase_CS"/>
</dbReference>
<dbReference type="InterPro" id="IPR000120">
    <property type="entry name" value="Amidase"/>
</dbReference>
<feature type="domain" description="Amidase" evidence="1">
    <location>
        <begin position="19"/>
        <end position="441"/>
    </location>
</feature>
<organism evidence="2 3">
    <name type="scientific">Bhargavaea cecembensis</name>
    <dbReference type="NCBI Taxonomy" id="394098"/>
    <lineage>
        <taxon>Bacteria</taxon>
        <taxon>Bacillati</taxon>
        <taxon>Bacillota</taxon>
        <taxon>Bacilli</taxon>
        <taxon>Bacillales</taxon>
        <taxon>Caryophanaceae</taxon>
        <taxon>Bhargavaea</taxon>
    </lineage>
</organism>
<accession>A0A161SSX1</accession>
<sequence length="453" mass="48868">MNMMDAILSIRERKSPPAELVTETLETIRKKNPELNAFITVCEEEAVREAEQLTSEWESGTLRGPLHGIPVAVKDLVYTEGIRTTMGSVIYQDFIPPEDATVIEKLKDAGAVIIGKTNTHEFAYGPTGDVSHYGPVRNPYDPSRISGGSSSGSAAAVASGMAYAGIGTDTGGSVRIPASACNLVGMKPTFGRISKNNIFPLAYTLDHPGPITAGVEENAILLNILAGPDPADRYSLLESPPDFTAELKNSIKGKVIGLPAHYFRLLDPEVRTTVERAARKFESLGAKVIEVDIPVMPEINDAQIVTIQCEAAAIHRETMDKQPGDYAPEVLARLEASIKRTGWEYVRAQQERPRLIEGFNEVFSKVDVLLTPTLPILPTPIGERKTIVDGNEIDVIPALLSLTSPTNFTGNPSLSVPAGLSSGGLPVGIQLIGNHGEEAKLYRFGYAFEQARP</sequence>
<name>A0A161SSX1_9BACL</name>
<keyword evidence="2" id="KW-0808">Transferase</keyword>
<dbReference type="InterPro" id="IPR023631">
    <property type="entry name" value="Amidase_dom"/>
</dbReference>
<dbReference type="SUPFAM" id="SSF75304">
    <property type="entry name" value="Amidase signature (AS) enzymes"/>
    <property type="match status" value="1"/>
</dbReference>
<dbReference type="OrthoDB" id="9811471at2"/>
<gene>
    <name evidence="2" type="ORF">AV656_07290</name>
</gene>
<dbReference type="GO" id="GO:0016740">
    <property type="term" value="F:transferase activity"/>
    <property type="evidence" value="ECO:0007669"/>
    <property type="project" value="UniProtKB-KW"/>
</dbReference>
<dbReference type="PANTHER" id="PTHR11895">
    <property type="entry name" value="TRANSAMIDASE"/>
    <property type="match status" value="1"/>
</dbReference>
<reference evidence="2 3" key="1">
    <citation type="submission" date="2016-01" db="EMBL/GenBank/DDBJ databases">
        <title>Whole genome sequencing of Bhargavaea cecembensis T14.</title>
        <authorList>
            <person name="Hong K.W."/>
        </authorList>
    </citation>
    <scope>NUCLEOTIDE SEQUENCE [LARGE SCALE GENOMIC DNA]</scope>
    <source>
        <strain evidence="2 3">T14</strain>
    </source>
</reference>
<evidence type="ECO:0000259" key="1">
    <source>
        <dbReference type="Pfam" id="PF01425"/>
    </source>
</evidence>
<dbReference type="Proteomes" id="UP000076490">
    <property type="component" value="Unassembled WGS sequence"/>
</dbReference>
<dbReference type="PANTHER" id="PTHR11895:SF176">
    <property type="entry name" value="AMIDASE AMID-RELATED"/>
    <property type="match status" value="1"/>
</dbReference>
<dbReference type="InterPro" id="IPR036928">
    <property type="entry name" value="AS_sf"/>
</dbReference>
<comment type="caution">
    <text evidence="2">The sequence shown here is derived from an EMBL/GenBank/DDBJ whole genome shotgun (WGS) entry which is preliminary data.</text>
</comment>